<reference evidence="2 3" key="1">
    <citation type="submission" date="2014-06" db="EMBL/GenBank/DDBJ databases">
        <title>Draft genome sequence of Paenibacillus sp. MSt1.</title>
        <authorList>
            <person name="Aw Y.K."/>
            <person name="Ong K.S."/>
            <person name="Gan H.M."/>
            <person name="Lee S.M."/>
        </authorList>
    </citation>
    <scope>NUCLEOTIDE SEQUENCE [LARGE SCALE GENOMIC DNA]</scope>
    <source>
        <strain evidence="2 3">MSt1</strain>
    </source>
</reference>
<feature type="transmembrane region" description="Helical" evidence="1">
    <location>
        <begin position="62"/>
        <end position="83"/>
    </location>
</feature>
<feature type="transmembrane region" description="Helical" evidence="1">
    <location>
        <begin position="215"/>
        <end position="235"/>
    </location>
</feature>
<dbReference type="AlphaFoldDB" id="A0A081P6Y9"/>
<evidence type="ECO:0000313" key="2">
    <source>
        <dbReference type="EMBL" id="KEQ26462.1"/>
    </source>
</evidence>
<feature type="transmembrane region" description="Helical" evidence="1">
    <location>
        <begin position="104"/>
        <end position="128"/>
    </location>
</feature>
<comment type="caution">
    <text evidence="2">The sequence shown here is derived from an EMBL/GenBank/DDBJ whole genome shotgun (WGS) entry which is preliminary data.</text>
</comment>
<dbReference type="PANTHER" id="PTHR37305:SF1">
    <property type="entry name" value="MEMBRANE PROTEIN"/>
    <property type="match status" value="1"/>
</dbReference>
<keyword evidence="1" id="KW-1133">Transmembrane helix</keyword>
<proteinExistence type="predicted"/>
<dbReference type="RefSeq" id="WP_036679048.1">
    <property type="nucleotide sequence ID" value="NZ_JNVM01000006.1"/>
</dbReference>
<accession>A0A081P6Y9</accession>
<keyword evidence="3" id="KW-1185">Reference proteome</keyword>
<evidence type="ECO:0008006" key="4">
    <source>
        <dbReference type="Google" id="ProtNLM"/>
    </source>
</evidence>
<evidence type="ECO:0000313" key="3">
    <source>
        <dbReference type="Proteomes" id="UP000028123"/>
    </source>
</evidence>
<keyword evidence="1" id="KW-0812">Transmembrane</keyword>
<dbReference type="eggNOG" id="COG4200">
    <property type="taxonomic scope" value="Bacteria"/>
</dbReference>
<dbReference type="Proteomes" id="UP000028123">
    <property type="component" value="Unassembled WGS sequence"/>
</dbReference>
<name>A0A081P6Y9_9BACL</name>
<feature type="transmembrane region" description="Helical" evidence="1">
    <location>
        <begin position="173"/>
        <end position="195"/>
    </location>
</feature>
<feature type="transmembrane region" description="Helical" evidence="1">
    <location>
        <begin position="148"/>
        <end position="166"/>
    </location>
</feature>
<sequence>MKSWSVIAAELYKQKKGVLWKLAFGGPALVSVLIFLNMSLRYDYLMQRYAGKTSWEAMLNEVFFLWAFFLPIGVTLLAAIVHFREYSENAWKHLLSLPVRRGHVYAAKWLVIVLATVLSVLALMAGLWLGGLVIGFPEPFPFGLYGQYALYLTFSSLGIASVQHWLSSRFRNTIIPVAVGVSGTVGAIFLAQSEWMRYIPYAAPLFTMPGPDGDAGVSIVSGLLFGTAALLAGMLEFGKRDIL</sequence>
<feature type="transmembrane region" description="Helical" evidence="1">
    <location>
        <begin position="20"/>
        <end position="42"/>
    </location>
</feature>
<gene>
    <name evidence="2" type="ORF">ET33_31915</name>
</gene>
<dbReference type="PANTHER" id="PTHR37305">
    <property type="entry name" value="INTEGRAL MEMBRANE PROTEIN-RELATED"/>
    <property type="match status" value="1"/>
</dbReference>
<protein>
    <recommendedName>
        <fullName evidence="4">Permease</fullName>
    </recommendedName>
</protein>
<dbReference type="CDD" id="cd21809">
    <property type="entry name" value="ABC-2_lan_permease-like"/>
    <property type="match status" value="1"/>
</dbReference>
<dbReference type="OrthoDB" id="3190532at2"/>
<keyword evidence="1" id="KW-0472">Membrane</keyword>
<evidence type="ECO:0000256" key="1">
    <source>
        <dbReference type="SAM" id="Phobius"/>
    </source>
</evidence>
<organism evidence="2 3">
    <name type="scientific">Paenibacillus tyrfis</name>
    <dbReference type="NCBI Taxonomy" id="1501230"/>
    <lineage>
        <taxon>Bacteria</taxon>
        <taxon>Bacillati</taxon>
        <taxon>Bacillota</taxon>
        <taxon>Bacilli</taxon>
        <taxon>Bacillales</taxon>
        <taxon>Paenibacillaceae</taxon>
        <taxon>Paenibacillus</taxon>
    </lineage>
</organism>
<dbReference type="EMBL" id="JNVM01000006">
    <property type="protein sequence ID" value="KEQ26462.1"/>
    <property type="molecule type" value="Genomic_DNA"/>
</dbReference>
<dbReference type="Pfam" id="PF12730">
    <property type="entry name" value="ABC2_membrane_4"/>
    <property type="match status" value="1"/>
</dbReference>